<evidence type="ECO:0000256" key="1">
    <source>
        <dbReference type="SAM" id="MobiDB-lite"/>
    </source>
</evidence>
<reference evidence="3 4" key="1">
    <citation type="submission" date="2021-02" db="EMBL/GenBank/DDBJ databases">
        <title>De Novo genome assembly of isolated myxobacteria.</title>
        <authorList>
            <person name="Stevens D.C."/>
        </authorList>
    </citation>
    <scope>NUCLEOTIDE SEQUENCE [LARGE SCALE GENOMIC DNA]</scope>
    <source>
        <strain evidence="3 4">SCHIC003</strain>
    </source>
</reference>
<dbReference type="RefSeq" id="WP_206713932.1">
    <property type="nucleotide sequence ID" value="NZ_CP071091.1"/>
</dbReference>
<evidence type="ECO:0000256" key="2">
    <source>
        <dbReference type="SAM" id="SignalP"/>
    </source>
</evidence>
<evidence type="ECO:0008006" key="5">
    <source>
        <dbReference type="Google" id="ProtNLM"/>
    </source>
</evidence>
<keyword evidence="2" id="KW-0732">Signal</keyword>
<feature type="compositionally biased region" description="Basic and acidic residues" evidence="1">
    <location>
        <begin position="124"/>
        <end position="143"/>
    </location>
</feature>
<feature type="signal peptide" evidence="2">
    <location>
        <begin position="1"/>
        <end position="17"/>
    </location>
</feature>
<evidence type="ECO:0000313" key="4">
    <source>
        <dbReference type="Proteomes" id="UP000663090"/>
    </source>
</evidence>
<feature type="region of interest" description="Disordered" evidence="1">
    <location>
        <begin position="58"/>
        <end position="158"/>
    </location>
</feature>
<evidence type="ECO:0000313" key="3">
    <source>
        <dbReference type="EMBL" id="QSQ12202.1"/>
    </source>
</evidence>
<protein>
    <recommendedName>
        <fullName evidence="5">Lipoprotein</fullName>
    </recommendedName>
</protein>
<organism evidence="3 4">
    <name type="scientific">Myxococcus landrumensis</name>
    <dbReference type="NCBI Taxonomy" id="2813577"/>
    <lineage>
        <taxon>Bacteria</taxon>
        <taxon>Pseudomonadati</taxon>
        <taxon>Myxococcota</taxon>
        <taxon>Myxococcia</taxon>
        <taxon>Myxococcales</taxon>
        <taxon>Cystobacterineae</taxon>
        <taxon>Myxococcaceae</taxon>
        <taxon>Myxococcus</taxon>
    </lineage>
</organism>
<proteinExistence type="predicted"/>
<feature type="chain" id="PRO_5047034570" description="Lipoprotein" evidence="2">
    <location>
        <begin position="18"/>
        <end position="158"/>
    </location>
</feature>
<sequence length="158" mass="15539">MKKLLVLSFLAPLSACASTPWTELDANPASPTSLRAEEAPRADAVAVLADADPLRAPSGVVPSVVGQGGGHGHHGHHGGGAANEGASGHGGHHMQHGGGAVDKGSGDHAGHSMQHGGGAANKSAGDHAGHGQDSKKPKPHDGHTGGNAPAPAHDPHQH</sequence>
<name>A0ABX7N3C6_9BACT</name>
<accession>A0ABX7N3C6</accession>
<gene>
    <name evidence="3" type="ORF">JY572_28070</name>
</gene>
<dbReference type="EMBL" id="CP071091">
    <property type="protein sequence ID" value="QSQ12202.1"/>
    <property type="molecule type" value="Genomic_DNA"/>
</dbReference>
<keyword evidence="4" id="KW-1185">Reference proteome</keyword>
<dbReference type="Proteomes" id="UP000663090">
    <property type="component" value="Chromosome"/>
</dbReference>